<evidence type="ECO:0000313" key="1">
    <source>
        <dbReference type="EMBL" id="SNZ03180.1"/>
    </source>
</evidence>
<proteinExistence type="predicted"/>
<dbReference type="Proteomes" id="UP000219036">
    <property type="component" value="Unassembled WGS sequence"/>
</dbReference>
<keyword evidence="2" id="KW-1185">Reference proteome</keyword>
<sequence length="99" mass="10920">MRKKLTAVSTAIGVAFIGSQASVVDYSQGKVSDSRVLLASGEMKCGKEMKEKMESCRKMMEEMKCGKEMMEQMKECKKIMGTKEKVKEMACGKCGSMGK</sequence>
<reference evidence="2" key="1">
    <citation type="submission" date="2017-09" db="EMBL/GenBank/DDBJ databases">
        <authorList>
            <person name="Varghese N."/>
            <person name="Submissions S."/>
        </authorList>
    </citation>
    <scope>NUCLEOTIDE SEQUENCE [LARGE SCALE GENOMIC DNA]</scope>
    <source>
        <strain evidence="2">DSM 15103</strain>
    </source>
</reference>
<protein>
    <submittedName>
        <fullName evidence="1">Uncharacterized protein</fullName>
    </submittedName>
</protein>
<name>A0A285N171_9AQUI</name>
<dbReference type="EMBL" id="OBEI01000001">
    <property type="protein sequence ID" value="SNZ03180.1"/>
    <property type="molecule type" value="Genomic_DNA"/>
</dbReference>
<gene>
    <name evidence="1" type="ORF">SAMN06265182_0314</name>
</gene>
<organism evidence="1 2">
    <name type="scientific">Persephonella hydrogeniphila</name>
    <dbReference type="NCBI Taxonomy" id="198703"/>
    <lineage>
        <taxon>Bacteria</taxon>
        <taxon>Pseudomonadati</taxon>
        <taxon>Aquificota</taxon>
        <taxon>Aquificia</taxon>
        <taxon>Aquificales</taxon>
        <taxon>Hydrogenothermaceae</taxon>
        <taxon>Persephonella</taxon>
    </lineage>
</organism>
<evidence type="ECO:0000313" key="2">
    <source>
        <dbReference type="Proteomes" id="UP000219036"/>
    </source>
</evidence>
<dbReference type="OrthoDB" id="9968651at2"/>
<dbReference type="RefSeq" id="WP_096999507.1">
    <property type="nucleotide sequence ID" value="NZ_OBEI01000001.1"/>
</dbReference>
<dbReference type="AlphaFoldDB" id="A0A285N171"/>
<accession>A0A285N171</accession>